<reference evidence="2 3" key="1">
    <citation type="submission" date="2019-08" db="EMBL/GenBank/DDBJ databases">
        <title>Hyperibacter terrae gen. nov., sp. nov. and Hyperibacter viscosus sp. nov., two new members in the family Rhodospirillaceae isolated from the rhizosphere of Hypericum perforatum.</title>
        <authorList>
            <person name="Noviana Z."/>
        </authorList>
    </citation>
    <scope>NUCLEOTIDE SEQUENCE [LARGE SCALE GENOMIC DNA]</scope>
    <source>
        <strain evidence="2 3">R5959</strain>
    </source>
</reference>
<dbReference type="Pfam" id="PF06568">
    <property type="entry name" value="YjiS-like"/>
    <property type="match status" value="1"/>
</dbReference>
<organism evidence="2 3">
    <name type="scientific">Hypericibacter adhaerens</name>
    <dbReference type="NCBI Taxonomy" id="2602016"/>
    <lineage>
        <taxon>Bacteria</taxon>
        <taxon>Pseudomonadati</taxon>
        <taxon>Pseudomonadota</taxon>
        <taxon>Alphaproteobacteria</taxon>
        <taxon>Rhodospirillales</taxon>
        <taxon>Dongiaceae</taxon>
        <taxon>Hypericibacter</taxon>
    </lineage>
</organism>
<evidence type="ECO:0000313" key="2">
    <source>
        <dbReference type="EMBL" id="QEX20636.1"/>
    </source>
</evidence>
<dbReference type="Proteomes" id="UP000325797">
    <property type="component" value="Chromosome"/>
</dbReference>
<feature type="domain" description="YjiS-like" evidence="1">
    <location>
        <begin position="33"/>
        <end position="63"/>
    </location>
</feature>
<dbReference type="RefSeq" id="WP_151114865.1">
    <property type="nucleotide sequence ID" value="NZ_CP042582.1"/>
</dbReference>
<keyword evidence="3" id="KW-1185">Reference proteome</keyword>
<sequence>MQSAIPARKADGVRKHGREGFRAIVFKAVAFVARSIERSRQRRALIDLGDDMLKDIGITRSEADRESRMPFWR</sequence>
<proteinExistence type="predicted"/>
<accession>A0A5J6N157</accession>
<dbReference type="OrthoDB" id="8096613at2"/>
<protein>
    <recommendedName>
        <fullName evidence="1">YjiS-like domain-containing protein</fullName>
    </recommendedName>
</protein>
<dbReference type="KEGG" id="hadh:FRZ61_05540"/>
<dbReference type="AlphaFoldDB" id="A0A5J6N157"/>
<dbReference type="InterPro" id="IPR009506">
    <property type="entry name" value="YjiS-like"/>
</dbReference>
<gene>
    <name evidence="2" type="ORF">FRZ61_05540</name>
</gene>
<dbReference type="EMBL" id="CP042582">
    <property type="protein sequence ID" value="QEX20636.1"/>
    <property type="molecule type" value="Genomic_DNA"/>
</dbReference>
<evidence type="ECO:0000259" key="1">
    <source>
        <dbReference type="Pfam" id="PF06568"/>
    </source>
</evidence>
<name>A0A5J6N157_9PROT</name>
<evidence type="ECO:0000313" key="3">
    <source>
        <dbReference type="Proteomes" id="UP000325797"/>
    </source>
</evidence>